<feature type="region of interest" description="Disordered" evidence="1">
    <location>
        <begin position="947"/>
        <end position="1414"/>
    </location>
</feature>
<evidence type="ECO:0000313" key="2">
    <source>
        <dbReference type="EMBL" id="KAF4124687.1"/>
    </source>
</evidence>
<feature type="compositionally biased region" description="Polar residues" evidence="1">
    <location>
        <begin position="1202"/>
        <end position="1214"/>
    </location>
</feature>
<feature type="compositionally biased region" description="Polar residues" evidence="1">
    <location>
        <begin position="1009"/>
        <end position="1024"/>
    </location>
</feature>
<proteinExistence type="predicted"/>
<protein>
    <submittedName>
        <fullName evidence="2">Conserved hypothetical, protein</fullName>
    </submittedName>
</protein>
<feature type="compositionally biased region" description="Polar residues" evidence="1">
    <location>
        <begin position="602"/>
        <end position="614"/>
    </location>
</feature>
<feature type="compositionally biased region" description="Low complexity" evidence="1">
    <location>
        <begin position="1061"/>
        <end position="1071"/>
    </location>
</feature>
<feature type="compositionally biased region" description="Low complexity" evidence="1">
    <location>
        <begin position="272"/>
        <end position="281"/>
    </location>
</feature>
<feature type="compositionally biased region" description="Basic and acidic residues" evidence="1">
    <location>
        <begin position="634"/>
        <end position="649"/>
    </location>
</feature>
<feature type="compositionally biased region" description="Low complexity" evidence="1">
    <location>
        <begin position="572"/>
        <end position="587"/>
    </location>
</feature>
<evidence type="ECO:0000256" key="1">
    <source>
        <dbReference type="SAM" id="MobiDB-lite"/>
    </source>
</evidence>
<feature type="compositionally biased region" description="Low complexity" evidence="1">
    <location>
        <begin position="1364"/>
        <end position="1373"/>
    </location>
</feature>
<feature type="compositionally biased region" description="Low complexity" evidence="1">
    <location>
        <begin position="43"/>
        <end position="55"/>
    </location>
</feature>
<reference evidence="2" key="1">
    <citation type="submission" date="2020-03" db="EMBL/GenBank/DDBJ databases">
        <title>Site-based positive gene gene selection in Geosmithia morbida across the United States reveals a broad range of putative effectors and factors for local host and environmental adapation.</title>
        <authorList>
            <person name="Onufrak A."/>
            <person name="Murdoch R.W."/>
            <person name="Gazis R."/>
            <person name="Huff M."/>
            <person name="Staton M."/>
            <person name="Klingeman W."/>
            <person name="Hadziabdic D."/>
        </authorList>
    </citation>
    <scope>NUCLEOTIDE SEQUENCE</scope>
    <source>
        <strain evidence="2">1262</strain>
    </source>
</reference>
<comment type="caution">
    <text evidence="2">The sequence shown here is derived from an EMBL/GenBank/DDBJ whole genome shotgun (WGS) entry which is preliminary data.</text>
</comment>
<gene>
    <name evidence="2" type="ORF">GMORB2_5353</name>
</gene>
<feature type="compositionally biased region" description="Acidic residues" evidence="1">
    <location>
        <begin position="950"/>
        <end position="960"/>
    </location>
</feature>
<feature type="compositionally biased region" description="Pro residues" evidence="1">
    <location>
        <begin position="450"/>
        <end position="460"/>
    </location>
</feature>
<feature type="compositionally biased region" description="Basic residues" evidence="1">
    <location>
        <begin position="968"/>
        <end position="983"/>
    </location>
</feature>
<keyword evidence="3" id="KW-1185">Reference proteome</keyword>
<sequence length="1428" mass="150493">MFGRSRRNRPTPIPLTRETADPNAATAAASAFMRRDPSVSQQLSSAAAAAALRARPTIPTNVAEVQTKRTASHNGGSRRPSPSLRGRSRERGRGHAGEAQSVDASPRRSPSAGSMSERTFRRSPSPGRPVPPSRDQNVPPVPTLSDDAGRYDDDDDNNNNHSRQAQARTQPVTSNNRAPGHQRNKTEPIHLQTQNFRTASQKLRDGSQASWFGAASTRASAPAPAPAPASARAAPDAAVTPRTRVSASADDAARPVSPSASINFSLPRARMSSPAPSSASADQALVYDANSRRMIPRAEALFRSQSVRDAAERPVRRSGRGDAVSQSGSHLTRGTMSRTQVSPATAATAATAAAAAAATAVPAVVDGDAVTGNTYPAPPAPAPEPEAEAEAEAEAEQQPQQPQHTMQEEGQQAPTGRDITTPVDELDESRQRQRHRAEEPAVPSEQKQEQPPPPPPPPREPTQQLNVIEEPGRPTARSHRVSSVSPVRSAHFAPSADQLLVRHEPPSRSLSPRKSALKNSGGARGASPSDDSSDASSYRPSPNPTRDDKARKKSARVSFNDEGTAVPGEPVESTAERAAAAVEPKAASQRRSWYGLLGRRNNAPSPTSSTTNDDGTGEAIGMTPRPALPLFGSVRDKKPREQPDSERPLVRPSGRLWSASSQSPPSPPPLPAPLPQTQTQIPTPPPEAATDSAIGGVIAAAAAAATAQDSSKNEANISRTREPLPPVVTSIEGTGYDSSSVEGSDLEEEDADLPDVPGKLEGDGANVATAATTTADAPDLPGQQIVEQHAKRGIPSISIVEPTPPARDEEMEDSPENDETTTPPRDGTLMSDIQEEEDESSDDSAMYSDAYEDMSEADEGGFLSLDAVLTAPVASETKTTANAQVRVQDGTAAPVAPSSGADDGNDANKREQAQAQAQAQASPDDWDHAKAYWRSLTVEKRRQLEREALEDAGEDGDQEDFASSQQSRKTKKKTTTTTNHHHPALPAAPVDYRSDSSIDTAPKLRKTLRGSQPDSGAAQKQQPAVNMRRTLRSPPPNTQGAPPPRQQAPSNNDGHRRIHSSDGSSAAASAAVEVDPPLQRRGSDSSESSFRRARPVSHGGSGLRSTMRSGASPSQRDPEPSTASRSAPAPVPPPKSSGRFSLRSLSPAGRRSSFTPSPAPTDGEEIGSGASRFADSSDEEDGSGGLHRSRFIDSSDEEDGTRTVSARPGTSSRGASYAAAAALGVQPPRQGSTPHTIPKQKQKQQHGMQIQRGRSGRGLIGTTTQAFEEGYGKTDVDGDAKTTDTGVVAKSHRRRGSFMSGILGRRRDDKSGKISRGAAGESAARRDTRLERSPEHLNVLRSNSGRLQKRDSHSAPAPAPAPAPAFASAVAAPGTSWPLPAGAEEDDTDRPGTAVSSQVVGGSGSEVSKPPGQKKKFGALRKMFRLDE</sequence>
<feature type="compositionally biased region" description="Polar residues" evidence="1">
    <location>
        <begin position="404"/>
        <end position="414"/>
    </location>
</feature>
<accession>A0A9P4YZK9</accession>
<feature type="compositionally biased region" description="Basic and acidic residues" evidence="1">
    <location>
        <begin position="428"/>
        <end position="439"/>
    </location>
</feature>
<evidence type="ECO:0000313" key="3">
    <source>
        <dbReference type="Proteomes" id="UP000749293"/>
    </source>
</evidence>
<feature type="compositionally biased region" description="Low complexity" evidence="1">
    <location>
        <begin position="525"/>
        <end position="540"/>
    </location>
</feature>
<feature type="compositionally biased region" description="Polar residues" evidence="1">
    <location>
        <begin position="324"/>
        <end position="342"/>
    </location>
</feature>
<feature type="compositionally biased region" description="Acidic residues" evidence="1">
    <location>
        <begin position="833"/>
        <end position="842"/>
    </location>
</feature>
<feature type="compositionally biased region" description="Basic and acidic residues" evidence="1">
    <location>
        <begin position="87"/>
        <end position="96"/>
    </location>
</feature>
<dbReference type="RefSeq" id="XP_035323339.1">
    <property type="nucleotide sequence ID" value="XM_035467327.1"/>
</dbReference>
<feature type="compositionally biased region" description="Low complexity" evidence="1">
    <location>
        <begin position="1395"/>
        <end position="1408"/>
    </location>
</feature>
<feature type="compositionally biased region" description="Polar residues" evidence="1">
    <location>
        <begin position="58"/>
        <end position="74"/>
    </location>
</feature>
<feature type="compositionally biased region" description="Pro residues" evidence="1">
    <location>
        <begin position="664"/>
        <end position="674"/>
    </location>
</feature>
<feature type="region of interest" description="Disordered" evidence="1">
    <location>
        <begin position="304"/>
        <end position="858"/>
    </location>
</feature>
<dbReference type="Proteomes" id="UP000749293">
    <property type="component" value="Unassembled WGS sequence"/>
</dbReference>
<feature type="region of interest" description="Disordered" evidence="1">
    <location>
        <begin position="1"/>
        <end position="282"/>
    </location>
</feature>
<organism evidence="2 3">
    <name type="scientific">Geosmithia morbida</name>
    <dbReference type="NCBI Taxonomy" id="1094350"/>
    <lineage>
        <taxon>Eukaryota</taxon>
        <taxon>Fungi</taxon>
        <taxon>Dikarya</taxon>
        <taxon>Ascomycota</taxon>
        <taxon>Pezizomycotina</taxon>
        <taxon>Sordariomycetes</taxon>
        <taxon>Hypocreomycetidae</taxon>
        <taxon>Hypocreales</taxon>
        <taxon>Bionectriaceae</taxon>
        <taxon>Geosmithia</taxon>
    </lineage>
</organism>
<feature type="compositionally biased region" description="Acidic residues" evidence="1">
    <location>
        <begin position="385"/>
        <end position="395"/>
    </location>
</feature>
<feature type="compositionally biased region" description="Basic and acidic residues" evidence="1">
    <location>
        <begin position="1270"/>
        <end position="1282"/>
    </location>
</feature>
<feature type="compositionally biased region" description="Low complexity" evidence="1">
    <location>
        <begin position="343"/>
        <end position="372"/>
    </location>
</feature>
<feature type="compositionally biased region" description="Low complexity" evidence="1">
    <location>
        <begin position="21"/>
        <end position="31"/>
    </location>
</feature>
<feature type="compositionally biased region" description="Pro residues" evidence="1">
    <location>
        <begin position="1033"/>
        <end position="1046"/>
    </location>
</feature>
<dbReference type="OrthoDB" id="5423926at2759"/>
<feature type="compositionally biased region" description="Polar residues" evidence="1">
    <location>
        <begin position="1103"/>
        <end position="1115"/>
    </location>
</feature>
<feature type="compositionally biased region" description="Polar residues" evidence="1">
    <location>
        <begin position="161"/>
        <end position="177"/>
    </location>
</feature>
<feature type="compositionally biased region" description="Low complexity" evidence="1">
    <location>
        <begin position="214"/>
        <end position="243"/>
    </location>
</feature>
<feature type="compositionally biased region" description="Acidic residues" evidence="1">
    <location>
        <begin position="809"/>
        <end position="819"/>
    </location>
</feature>
<feature type="compositionally biased region" description="Low complexity" evidence="1">
    <location>
        <begin position="75"/>
        <end position="85"/>
    </location>
</feature>
<name>A0A9P4YZK9_9HYPO</name>
<feature type="compositionally biased region" description="Basic and acidic residues" evidence="1">
    <location>
        <begin position="1323"/>
        <end position="1335"/>
    </location>
</feature>
<feature type="compositionally biased region" description="Polar residues" evidence="1">
    <location>
        <begin position="191"/>
        <end position="201"/>
    </location>
</feature>
<dbReference type="EMBL" id="JAANYQ010000004">
    <property type="protein sequence ID" value="KAF4124687.1"/>
    <property type="molecule type" value="Genomic_DNA"/>
</dbReference>
<feature type="compositionally biased region" description="Polar residues" evidence="1">
    <location>
        <begin position="708"/>
        <end position="718"/>
    </location>
</feature>
<dbReference type="GeneID" id="55971581"/>
<feature type="compositionally biased region" description="Acidic residues" evidence="1">
    <location>
        <begin position="744"/>
        <end position="753"/>
    </location>
</feature>
<feature type="region of interest" description="Disordered" evidence="1">
    <location>
        <begin position="878"/>
        <end position="928"/>
    </location>
</feature>